<protein>
    <submittedName>
        <fullName evidence="2">Domain of uncharacterized function (DUF955)</fullName>
    </submittedName>
</protein>
<reference evidence="2 3" key="1">
    <citation type="submission" date="2018-06" db="EMBL/GenBank/DDBJ databases">
        <authorList>
            <consortium name="Pathogen Informatics"/>
            <person name="Doyle S."/>
        </authorList>
    </citation>
    <scope>NUCLEOTIDE SEQUENCE [LARGE SCALE GENOMIC DNA]</scope>
    <source>
        <strain evidence="2 3">NCTC13940</strain>
    </source>
</reference>
<dbReference type="STRING" id="1214117.LFLEISCH_10699"/>
<gene>
    <name evidence="2" type="ORF">NCTC13940_00746</name>
</gene>
<dbReference type="EMBL" id="UAWT01000007">
    <property type="protein sequence ID" value="SQC67349.1"/>
    <property type="molecule type" value="Genomic_DNA"/>
</dbReference>
<dbReference type="InterPro" id="IPR010359">
    <property type="entry name" value="IrrE_HExxH"/>
</dbReference>
<dbReference type="Pfam" id="PF06114">
    <property type="entry name" value="Peptidase_M78"/>
    <property type="match status" value="1"/>
</dbReference>
<accession>A0A2X3J2Q2</accession>
<organism evidence="2 3">
    <name type="scientific">Listeria fleischmannii subsp. fleischmannii</name>
    <dbReference type="NCBI Taxonomy" id="1671902"/>
    <lineage>
        <taxon>Bacteria</taxon>
        <taxon>Bacillati</taxon>
        <taxon>Bacillota</taxon>
        <taxon>Bacilli</taxon>
        <taxon>Bacillales</taxon>
        <taxon>Listeriaceae</taxon>
        <taxon>Listeria</taxon>
    </lineage>
</organism>
<feature type="domain" description="IrrE N-terminal-like" evidence="1">
    <location>
        <begin position="31"/>
        <end position="117"/>
    </location>
</feature>
<evidence type="ECO:0000313" key="2">
    <source>
        <dbReference type="EMBL" id="SQC67349.1"/>
    </source>
</evidence>
<proteinExistence type="predicted"/>
<dbReference type="RefSeq" id="WP_007475932.1">
    <property type="nucleotide sequence ID" value="NZ_UAWT01000007.1"/>
</dbReference>
<dbReference type="Proteomes" id="UP000250257">
    <property type="component" value="Unassembled WGS sequence"/>
</dbReference>
<dbReference type="AlphaFoldDB" id="A0A2X3J2Q2"/>
<sequence>MNQHTMIDREVKTVLKKSKNMSISEILRSCNTKILYADLEQETGGFTTSNSRCHTIVINSNYTGILQTFVIFHELGHLRLHNGVSTPFYRTLALGSFVPKIEREANEFALKLLVSTESTNNISDLLNKVGLPQSMKSYL</sequence>
<evidence type="ECO:0000259" key="1">
    <source>
        <dbReference type="Pfam" id="PF06114"/>
    </source>
</evidence>
<evidence type="ECO:0000313" key="3">
    <source>
        <dbReference type="Proteomes" id="UP000250257"/>
    </source>
</evidence>
<dbReference type="Gene3D" id="1.10.10.2910">
    <property type="match status" value="1"/>
</dbReference>
<name>A0A2X3J2Q2_9LIST</name>